<gene>
    <name evidence="2" type="ORF">GCM10023257_11860</name>
</gene>
<dbReference type="Proteomes" id="UP001500610">
    <property type="component" value="Unassembled WGS sequence"/>
</dbReference>
<organism evidence="2 3">
    <name type="scientific">Streptomyces hyderabadensis</name>
    <dbReference type="NCBI Taxonomy" id="598549"/>
    <lineage>
        <taxon>Bacteria</taxon>
        <taxon>Bacillati</taxon>
        <taxon>Actinomycetota</taxon>
        <taxon>Actinomycetes</taxon>
        <taxon>Kitasatosporales</taxon>
        <taxon>Streptomycetaceae</taxon>
        <taxon>Streptomyces</taxon>
    </lineage>
</organism>
<accession>A0ABP9HRA3</accession>
<sequence length="313" mass="32015">MHVFVTGPTGSIGSAVVTELIASGHRVSGLARSDASADALAAAGAEVRRGTLDDRDLLRAAADAADGTIHLAFDHAKAFGGDFRTAAAEERSAVEAFGEALAGSGRPLVVAVGTGGIAPEGIVATERDGHEIGPAEVGANSPAARLATAELALSFASRGIRSSIVRLPPTAHGEGDPAFIAELVGIARRTGASGYLGDGSNRWPAVHRLDAAHLFRLALERAPAGTTLHAVAEEGVPFRSVAEVIGRHLGVPVSPVAAEDADRHFDWLGGLVGLDIPVSGALTRDALGWQPVRPGLLDDLEQGHYFRSSVAPG</sequence>
<dbReference type="InterPro" id="IPR001509">
    <property type="entry name" value="Epimerase_deHydtase"/>
</dbReference>
<keyword evidence="3" id="KW-1185">Reference proteome</keyword>
<name>A0ABP9HRA3_9ACTN</name>
<dbReference type="PANTHER" id="PTHR48079">
    <property type="entry name" value="PROTEIN YEEZ"/>
    <property type="match status" value="1"/>
</dbReference>
<reference evidence="3" key="1">
    <citation type="journal article" date="2019" name="Int. J. Syst. Evol. Microbiol.">
        <title>The Global Catalogue of Microorganisms (GCM) 10K type strain sequencing project: providing services to taxonomists for standard genome sequencing and annotation.</title>
        <authorList>
            <consortium name="The Broad Institute Genomics Platform"/>
            <consortium name="The Broad Institute Genome Sequencing Center for Infectious Disease"/>
            <person name="Wu L."/>
            <person name="Ma J."/>
        </authorList>
    </citation>
    <scope>NUCLEOTIDE SEQUENCE [LARGE SCALE GENOMIC DNA]</scope>
    <source>
        <strain evidence="3">JCM 17657</strain>
    </source>
</reference>
<dbReference type="InterPro" id="IPR036291">
    <property type="entry name" value="NAD(P)-bd_dom_sf"/>
</dbReference>
<dbReference type="SUPFAM" id="SSF51735">
    <property type="entry name" value="NAD(P)-binding Rossmann-fold domains"/>
    <property type="match status" value="1"/>
</dbReference>
<proteinExistence type="predicted"/>
<evidence type="ECO:0000313" key="2">
    <source>
        <dbReference type="EMBL" id="GAA4976433.1"/>
    </source>
</evidence>
<feature type="domain" description="NAD-dependent epimerase/dehydratase" evidence="1">
    <location>
        <begin position="3"/>
        <end position="223"/>
    </location>
</feature>
<dbReference type="CDD" id="cd05262">
    <property type="entry name" value="SDR_a7"/>
    <property type="match status" value="1"/>
</dbReference>
<dbReference type="Gene3D" id="3.40.50.720">
    <property type="entry name" value="NAD(P)-binding Rossmann-like Domain"/>
    <property type="match status" value="1"/>
</dbReference>
<comment type="caution">
    <text evidence="2">The sequence shown here is derived from an EMBL/GenBank/DDBJ whole genome shotgun (WGS) entry which is preliminary data.</text>
</comment>
<dbReference type="Pfam" id="PF01370">
    <property type="entry name" value="Epimerase"/>
    <property type="match status" value="1"/>
</dbReference>
<dbReference type="PANTHER" id="PTHR48079:SF6">
    <property type="entry name" value="NAD(P)-BINDING DOMAIN-CONTAINING PROTEIN-RELATED"/>
    <property type="match status" value="1"/>
</dbReference>
<dbReference type="InterPro" id="IPR051783">
    <property type="entry name" value="NAD(P)-dependent_oxidoreduct"/>
</dbReference>
<dbReference type="RefSeq" id="WP_226028934.1">
    <property type="nucleotide sequence ID" value="NZ_BAABIV010000003.1"/>
</dbReference>
<evidence type="ECO:0000259" key="1">
    <source>
        <dbReference type="Pfam" id="PF01370"/>
    </source>
</evidence>
<evidence type="ECO:0000313" key="3">
    <source>
        <dbReference type="Proteomes" id="UP001500610"/>
    </source>
</evidence>
<dbReference type="EMBL" id="BAABIV010000003">
    <property type="protein sequence ID" value="GAA4976433.1"/>
    <property type="molecule type" value="Genomic_DNA"/>
</dbReference>
<protein>
    <submittedName>
        <fullName evidence="2">SDR family oxidoreductase</fullName>
    </submittedName>
</protein>